<dbReference type="PANTHER" id="PTHR43646:SF2">
    <property type="entry name" value="GLYCOSYLTRANSFERASE 2-LIKE DOMAIN-CONTAINING PROTEIN"/>
    <property type="match status" value="1"/>
</dbReference>
<keyword evidence="5" id="KW-0472">Membrane</keyword>
<comment type="subcellular location">
    <subcellularLocation>
        <location evidence="1">Cell membrane</location>
    </subcellularLocation>
</comment>
<dbReference type="InterPro" id="IPR029044">
    <property type="entry name" value="Nucleotide-diphossugar_trans"/>
</dbReference>
<dbReference type="SUPFAM" id="SSF53448">
    <property type="entry name" value="Nucleotide-diphospho-sugar transferases"/>
    <property type="match status" value="1"/>
</dbReference>
<dbReference type="Pfam" id="PF00535">
    <property type="entry name" value="Glycos_transf_2"/>
    <property type="match status" value="1"/>
</dbReference>
<keyword evidence="8" id="KW-1185">Reference proteome</keyword>
<reference evidence="7 8" key="1">
    <citation type="submission" date="2020-08" db="EMBL/GenBank/DDBJ databases">
        <title>A Genomic Blueprint of the Chicken Gut Microbiome.</title>
        <authorList>
            <person name="Gilroy R."/>
            <person name="Ravi A."/>
            <person name="Getino M."/>
            <person name="Pursley I."/>
            <person name="Horton D.L."/>
            <person name="Alikhan N.-F."/>
            <person name="Baker D."/>
            <person name="Gharbi K."/>
            <person name="Hall N."/>
            <person name="Watson M."/>
            <person name="Adriaenssens E.M."/>
            <person name="Foster-Nyarko E."/>
            <person name="Jarju S."/>
            <person name="Secka A."/>
            <person name="Antonio M."/>
            <person name="Oren A."/>
            <person name="Chaudhuri R."/>
            <person name="La Ragione R.M."/>
            <person name="Hildebrand F."/>
            <person name="Pallen M.J."/>
        </authorList>
    </citation>
    <scope>NUCLEOTIDE SEQUENCE [LARGE SCALE GENOMIC DNA]</scope>
    <source>
        <strain evidence="7 8">Sa2CVA6</strain>
    </source>
</reference>
<dbReference type="Proteomes" id="UP000634919">
    <property type="component" value="Unassembled WGS sequence"/>
</dbReference>
<evidence type="ECO:0000256" key="1">
    <source>
        <dbReference type="ARBA" id="ARBA00004236"/>
    </source>
</evidence>
<accession>A0ABR8S8F5</accession>
<dbReference type="EMBL" id="JACSQK010000001">
    <property type="protein sequence ID" value="MBD7959369.1"/>
    <property type="molecule type" value="Genomic_DNA"/>
</dbReference>
<sequence length="227" mass="24844">MIGVCIPAHNEEKLIADCLHCIFTAASHPDLNGESVKVVLVLDSCQDMTPVIAMKWPVISLETPVRNVGKARALGAEYLLKHGARWLAFTDADTCVSSRWLADQLSLQSDVVCGTVEVDDWSDHGKHAKNSQKHFESTYIDNDGHRHVHGANLGISAFHYLRAGGFEPLVCGEDQALVDRLSILGAHIAWSALPRVRTSGRAFSRVENGFAGALRQAWCESNDAENM</sequence>
<dbReference type="Gene3D" id="3.90.550.10">
    <property type="entry name" value="Spore Coat Polysaccharide Biosynthesis Protein SpsA, Chain A"/>
    <property type="match status" value="1"/>
</dbReference>
<evidence type="ECO:0000256" key="3">
    <source>
        <dbReference type="ARBA" id="ARBA00022676"/>
    </source>
</evidence>
<feature type="domain" description="Glycosyltransferase 2-like" evidence="6">
    <location>
        <begin position="4"/>
        <end position="151"/>
    </location>
</feature>
<dbReference type="CDD" id="cd00761">
    <property type="entry name" value="Glyco_tranf_GTA_type"/>
    <property type="match status" value="1"/>
</dbReference>
<evidence type="ECO:0000256" key="2">
    <source>
        <dbReference type="ARBA" id="ARBA00022475"/>
    </source>
</evidence>
<dbReference type="InterPro" id="IPR001173">
    <property type="entry name" value="Glyco_trans_2-like"/>
</dbReference>
<evidence type="ECO:0000313" key="8">
    <source>
        <dbReference type="Proteomes" id="UP000634919"/>
    </source>
</evidence>
<protein>
    <submittedName>
        <fullName evidence="7">Glycosyltransferase</fullName>
    </submittedName>
</protein>
<evidence type="ECO:0000256" key="4">
    <source>
        <dbReference type="ARBA" id="ARBA00022679"/>
    </source>
</evidence>
<name>A0ABR8S8F5_9BURK</name>
<proteinExistence type="predicted"/>
<dbReference type="PANTHER" id="PTHR43646">
    <property type="entry name" value="GLYCOSYLTRANSFERASE"/>
    <property type="match status" value="1"/>
</dbReference>
<comment type="caution">
    <text evidence="7">The sequence shown here is derived from an EMBL/GenBank/DDBJ whole genome shotgun (WGS) entry which is preliminary data.</text>
</comment>
<keyword evidence="4" id="KW-0808">Transferase</keyword>
<organism evidence="7 8">
    <name type="scientific">Comamonas avium</name>
    <dbReference type="NCBI Taxonomy" id="2762231"/>
    <lineage>
        <taxon>Bacteria</taxon>
        <taxon>Pseudomonadati</taxon>
        <taxon>Pseudomonadota</taxon>
        <taxon>Betaproteobacteria</taxon>
        <taxon>Burkholderiales</taxon>
        <taxon>Comamonadaceae</taxon>
        <taxon>Comamonas</taxon>
    </lineage>
</organism>
<dbReference type="RefSeq" id="WP_191721759.1">
    <property type="nucleotide sequence ID" value="NZ_JACSQK010000001.1"/>
</dbReference>
<evidence type="ECO:0000313" key="7">
    <source>
        <dbReference type="EMBL" id="MBD7959369.1"/>
    </source>
</evidence>
<evidence type="ECO:0000259" key="6">
    <source>
        <dbReference type="Pfam" id="PF00535"/>
    </source>
</evidence>
<evidence type="ECO:0000256" key="5">
    <source>
        <dbReference type="ARBA" id="ARBA00023136"/>
    </source>
</evidence>
<keyword evidence="3" id="KW-0328">Glycosyltransferase</keyword>
<keyword evidence="2" id="KW-1003">Cell membrane</keyword>
<gene>
    <name evidence="7" type="ORF">H9646_02660</name>
</gene>